<feature type="domain" description="Glycoside hydrolase family 29 N-terminal" evidence="7">
    <location>
        <begin position="12"/>
        <end position="327"/>
    </location>
</feature>
<protein>
    <recommendedName>
        <fullName evidence="3">alpha-L-fucosidase</fullName>
        <ecNumber evidence="3">3.2.1.51</ecNumber>
    </recommendedName>
</protein>
<dbReference type="InterPro" id="IPR057739">
    <property type="entry name" value="Glyco_hydro_29_N"/>
</dbReference>
<organism evidence="8 9">
    <name type="scientific">Actomonas aquatica</name>
    <dbReference type="NCBI Taxonomy" id="2866162"/>
    <lineage>
        <taxon>Bacteria</taxon>
        <taxon>Pseudomonadati</taxon>
        <taxon>Verrucomicrobiota</taxon>
        <taxon>Opitutia</taxon>
        <taxon>Opitutales</taxon>
        <taxon>Opitutaceae</taxon>
        <taxon>Actomonas</taxon>
    </lineage>
</organism>
<evidence type="ECO:0000256" key="3">
    <source>
        <dbReference type="ARBA" id="ARBA00012662"/>
    </source>
</evidence>
<proteinExistence type="inferred from homology"/>
<dbReference type="Gene3D" id="3.20.20.80">
    <property type="entry name" value="Glycosidases"/>
    <property type="match status" value="1"/>
</dbReference>
<evidence type="ECO:0000313" key="8">
    <source>
        <dbReference type="EMBL" id="WRQ86418.1"/>
    </source>
</evidence>
<comment type="function">
    <text evidence="1">Alpha-L-fucosidase is responsible for hydrolyzing the alpha-1,6-linked fucose joined to the reducing-end N-acetylglucosamine of the carbohydrate moieties of glycoproteins.</text>
</comment>
<evidence type="ECO:0000256" key="5">
    <source>
        <dbReference type="ARBA" id="ARBA00022801"/>
    </source>
</evidence>
<dbReference type="Pfam" id="PF01120">
    <property type="entry name" value="Alpha_L_fucos"/>
    <property type="match status" value="1"/>
</dbReference>
<sequence>MRAVDVSAVKTPSRNPDSEKALQWWRKARFGLFIHWSLSSIKAGEWKGEVVPGLAEWMMFQKKIPVAEFAPLAQEFNPRKFDAAAWAQLAVDAGMRYVVITAKHHEGFAMYHSKADPYNVVDATPWGRDPLKELAKECRKRRLKLCFYYSQDLDWHHPDGAWNTWDYDEAKKKPERYLREKVFPQLRELLTQYGSIGMIWFDTPLTLSRAQSRRIRKFVKDLQPQCLVSGRIGHGLGDYSLPRDNFLPGARLEGDWETCATMNDTWGYKRTDHAWKPVDNLITTLVDLASKGSNYLLNVGPDADGVVPAPSVKRLHQMGAWMAVNGEAIRGTTPSPFKPEFSWGRMTTKGRSLFLHFFGRPERRFRLHGLKTKVRSAALLAAPEVKFAVTQSVDPATGTPLLDIDFKGFKSTRPVTVVKLQLAAAPEVEERTMQQPDDSITLVGPQAQVGTDRSESGAAAKPAMRMGGNGLTENWANTEDWLEWDFVVLKPGTYDAMVVTTHQHLEPWSGGHTVVVSCAGKQLRRRTKQAVALPGLRSKYYPQWGTPCGKLRFAEAGVYTLRLQIERLNVKAGDKTLFSDGGMQFSELRLAPA</sequence>
<evidence type="ECO:0000256" key="2">
    <source>
        <dbReference type="ARBA" id="ARBA00007951"/>
    </source>
</evidence>
<evidence type="ECO:0000256" key="4">
    <source>
        <dbReference type="ARBA" id="ARBA00022729"/>
    </source>
</evidence>
<dbReference type="EC" id="3.2.1.51" evidence="3"/>
<name>A0ABZ1C511_9BACT</name>
<dbReference type="Proteomes" id="UP000738431">
    <property type="component" value="Chromosome"/>
</dbReference>
<dbReference type="PANTHER" id="PTHR10030">
    <property type="entry name" value="ALPHA-L-FUCOSIDASE"/>
    <property type="match status" value="1"/>
</dbReference>
<dbReference type="SUPFAM" id="SSF51445">
    <property type="entry name" value="(Trans)glycosidases"/>
    <property type="match status" value="1"/>
</dbReference>
<evidence type="ECO:0000259" key="7">
    <source>
        <dbReference type="Pfam" id="PF01120"/>
    </source>
</evidence>
<dbReference type="InterPro" id="IPR017853">
    <property type="entry name" value="GH"/>
</dbReference>
<evidence type="ECO:0000256" key="1">
    <source>
        <dbReference type="ARBA" id="ARBA00004071"/>
    </source>
</evidence>
<dbReference type="EMBL" id="CP139781">
    <property type="protein sequence ID" value="WRQ86418.1"/>
    <property type="molecule type" value="Genomic_DNA"/>
</dbReference>
<keyword evidence="9" id="KW-1185">Reference proteome</keyword>
<dbReference type="InterPro" id="IPR016286">
    <property type="entry name" value="FUC_metazoa-typ"/>
</dbReference>
<dbReference type="RefSeq" id="WP_225919463.1">
    <property type="nucleotide sequence ID" value="NZ_CP139781.1"/>
</dbReference>
<dbReference type="PRINTS" id="PR00741">
    <property type="entry name" value="GLHYDRLASE29"/>
</dbReference>
<evidence type="ECO:0000313" key="9">
    <source>
        <dbReference type="Proteomes" id="UP000738431"/>
    </source>
</evidence>
<comment type="similarity">
    <text evidence="2">Belongs to the glycosyl hydrolase 29 family.</text>
</comment>
<keyword evidence="4" id="KW-0732">Signal</keyword>
<keyword evidence="6" id="KW-0326">Glycosidase</keyword>
<gene>
    <name evidence="8" type="ORF">K1X11_016505</name>
</gene>
<dbReference type="InterPro" id="IPR000933">
    <property type="entry name" value="Glyco_hydro_29"/>
</dbReference>
<accession>A0ABZ1C511</accession>
<keyword evidence="5" id="KW-0378">Hydrolase</keyword>
<dbReference type="SMART" id="SM00812">
    <property type="entry name" value="Alpha_L_fucos"/>
    <property type="match status" value="1"/>
</dbReference>
<dbReference type="PANTHER" id="PTHR10030:SF37">
    <property type="entry name" value="ALPHA-L-FUCOSIDASE-RELATED"/>
    <property type="match status" value="1"/>
</dbReference>
<evidence type="ECO:0000256" key="6">
    <source>
        <dbReference type="ARBA" id="ARBA00023295"/>
    </source>
</evidence>
<reference evidence="8 9" key="1">
    <citation type="submission" date="2023-12" db="EMBL/GenBank/DDBJ databases">
        <title>Description of an unclassified Opitutus bacterium of Verrucomicrobiota.</title>
        <authorList>
            <person name="Zhang D.-F."/>
        </authorList>
    </citation>
    <scope>NUCLEOTIDE SEQUENCE [LARGE SCALE GENOMIC DNA]</scope>
    <source>
        <strain evidence="8 9">WL0086</strain>
    </source>
</reference>